<dbReference type="AlphaFoldDB" id="A0A8J9UYG0"/>
<sequence>MVIHLAVTAKCAEIDGSHIHSPTLALAAISLWAAVQSSALMTAAAWQPWLLSARVPIRHHMSDWLPQPGYLVRGGSYYRTVI</sequence>
<dbReference type="EMBL" id="OV170227">
    <property type="protein sequence ID" value="CAH0728781.1"/>
    <property type="molecule type" value="Genomic_DNA"/>
</dbReference>
<evidence type="ECO:0000313" key="2">
    <source>
        <dbReference type="Proteomes" id="UP000838878"/>
    </source>
</evidence>
<gene>
    <name evidence="1" type="ORF">BINO364_LOCUS13959</name>
</gene>
<evidence type="ECO:0000313" key="1">
    <source>
        <dbReference type="EMBL" id="CAH0728781.1"/>
    </source>
</evidence>
<dbReference type="Proteomes" id="UP000838878">
    <property type="component" value="Chromosome 7"/>
</dbReference>
<accession>A0A8J9UYG0</accession>
<proteinExistence type="predicted"/>
<name>A0A8J9UYG0_9NEOP</name>
<reference evidence="1" key="1">
    <citation type="submission" date="2021-12" db="EMBL/GenBank/DDBJ databases">
        <authorList>
            <person name="Martin H S."/>
        </authorList>
    </citation>
    <scope>NUCLEOTIDE SEQUENCE</scope>
</reference>
<organism evidence="1 2">
    <name type="scientific">Brenthis ino</name>
    <name type="common">lesser marbled fritillary</name>
    <dbReference type="NCBI Taxonomy" id="405034"/>
    <lineage>
        <taxon>Eukaryota</taxon>
        <taxon>Metazoa</taxon>
        <taxon>Ecdysozoa</taxon>
        <taxon>Arthropoda</taxon>
        <taxon>Hexapoda</taxon>
        <taxon>Insecta</taxon>
        <taxon>Pterygota</taxon>
        <taxon>Neoptera</taxon>
        <taxon>Endopterygota</taxon>
        <taxon>Lepidoptera</taxon>
        <taxon>Glossata</taxon>
        <taxon>Ditrysia</taxon>
        <taxon>Papilionoidea</taxon>
        <taxon>Nymphalidae</taxon>
        <taxon>Heliconiinae</taxon>
        <taxon>Argynnini</taxon>
        <taxon>Brenthis</taxon>
    </lineage>
</organism>
<keyword evidence="2" id="KW-1185">Reference proteome</keyword>
<protein>
    <submittedName>
        <fullName evidence="1">Uncharacterized protein</fullName>
    </submittedName>
</protein>
<feature type="non-terminal residue" evidence="1">
    <location>
        <position position="82"/>
    </location>
</feature>